<feature type="domain" description="Peptidase C1A papain C-terminal" evidence="2">
    <location>
        <begin position="93"/>
        <end position="321"/>
    </location>
</feature>
<proteinExistence type="inferred from homology"/>
<evidence type="ECO:0000259" key="3">
    <source>
        <dbReference type="SMART" id="SM00848"/>
    </source>
</evidence>
<dbReference type="InterPro" id="IPR000668">
    <property type="entry name" value="Peptidase_C1A_C"/>
</dbReference>
<dbReference type="Proteomes" id="UP000663828">
    <property type="component" value="Unassembled WGS sequence"/>
</dbReference>
<dbReference type="AlphaFoldDB" id="A0A815Q7X9"/>
<evidence type="ECO:0000256" key="1">
    <source>
        <dbReference type="ARBA" id="ARBA00008455"/>
    </source>
</evidence>
<sequence length="324" mass="37018">MQYHPHRTMARSDVETLIRMENFKENLKFIAQANTAERNSFTLGLNAFTDWTADEIDHHTGLLPEKNVDKVSSRSGFDPIPDTEQYFPLNNDKYDSWDWTRHYVVSRAKNQGRCGSCYAFAFVGMLEANYAIRHGTKQDISEQQFVDCSALFGCRGGNFVPCFNYMKSKYWYTQLTRHYPYTAVAQLCPTSHPMGINLGEKLYKRVPTNDEEAMKILLRKYGPIYISFNVGNRANESLLLTNISMKFNAYSAGIFDVPGCSEQPRQNHAMLLVGYGHDPTTGLDYWKVKNSWGQTWGENGLIRIRRGVNMCGIASDAYYIGSHP</sequence>
<name>A0A815Q7X9_ADIRI</name>
<dbReference type="Gene3D" id="3.90.70.10">
    <property type="entry name" value="Cysteine proteinases"/>
    <property type="match status" value="1"/>
</dbReference>
<dbReference type="InterPro" id="IPR013128">
    <property type="entry name" value="Peptidase_C1A"/>
</dbReference>
<gene>
    <name evidence="5" type="ORF">EDS130_LOCUS42111</name>
    <name evidence="4" type="ORF">XAT740_LOCUS37318</name>
</gene>
<evidence type="ECO:0000313" key="5">
    <source>
        <dbReference type="EMBL" id="CAF1492548.1"/>
    </source>
</evidence>
<keyword evidence="6" id="KW-1185">Reference proteome</keyword>
<evidence type="ECO:0000313" key="4">
    <source>
        <dbReference type="EMBL" id="CAF1458872.1"/>
    </source>
</evidence>
<dbReference type="InterPro" id="IPR013201">
    <property type="entry name" value="Prot_inhib_I29"/>
</dbReference>
<dbReference type="GO" id="GO:0008234">
    <property type="term" value="F:cysteine-type peptidase activity"/>
    <property type="evidence" value="ECO:0007669"/>
    <property type="project" value="InterPro"/>
</dbReference>
<dbReference type="PANTHER" id="PTHR12411">
    <property type="entry name" value="CYSTEINE PROTEASE FAMILY C1-RELATED"/>
    <property type="match status" value="1"/>
</dbReference>
<dbReference type="Proteomes" id="UP000663852">
    <property type="component" value="Unassembled WGS sequence"/>
</dbReference>
<accession>A0A815Q7X9</accession>
<dbReference type="SMART" id="SM00645">
    <property type="entry name" value="Pept_C1"/>
    <property type="match status" value="1"/>
</dbReference>
<organism evidence="4 6">
    <name type="scientific">Adineta ricciae</name>
    <name type="common">Rotifer</name>
    <dbReference type="NCBI Taxonomy" id="249248"/>
    <lineage>
        <taxon>Eukaryota</taxon>
        <taxon>Metazoa</taxon>
        <taxon>Spiralia</taxon>
        <taxon>Gnathifera</taxon>
        <taxon>Rotifera</taxon>
        <taxon>Eurotatoria</taxon>
        <taxon>Bdelloidea</taxon>
        <taxon>Adinetida</taxon>
        <taxon>Adinetidae</taxon>
        <taxon>Adineta</taxon>
    </lineage>
</organism>
<dbReference type="Pfam" id="PF00112">
    <property type="entry name" value="Peptidase_C1"/>
    <property type="match status" value="1"/>
</dbReference>
<reference evidence="4" key="1">
    <citation type="submission" date="2021-02" db="EMBL/GenBank/DDBJ databases">
        <authorList>
            <person name="Nowell W R."/>
        </authorList>
    </citation>
    <scope>NUCLEOTIDE SEQUENCE</scope>
</reference>
<dbReference type="GO" id="GO:0006508">
    <property type="term" value="P:proteolysis"/>
    <property type="evidence" value="ECO:0007669"/>
    <property type="project" value="InterPro"/>
</dbReference>
<dbReference type="Pfam" id="PF08246">
    <property type="entry name" value="Inhibitor_I29"/>
    <property type="match status" value="1"/>
</dbReference>
<dbReference type="PRINTS" id="PR00705">
    <property type="entry name" value="PAPAIN"/>
</dbReference>
<feature type="domain" description="Cathepsin propeptide inhibitor" evidence="3">
    <location>
        <begin position="6"/>
        <end position="56"/>
    </location>
</feature>
<evidence type="ECO:0000259" key="2">
    <source>
        <dbReference type="SMART" id="SM00645"/>
    </source>
</evidence>
<dbReference type="CDD" id="cd02248">
    <property type="entry name" value="Peptidase_C1A"/>
    <property type="match status" value="1"/>
</dbReference>
<comment type="similarity">
    <text evidence="1">Belongs to the peptidase C1 family.</text>
</comment>
<dbReference type="EMBL" id="CAJNOJ010000594">
    <property type="protein sequence ID" value="CAF1492548.1"/>
    <property type="molecule type" value="Genomic_DNA"/>
</dbReference>
<dbReference type="SMART" id="SM00848">
    <property type="entry name" value="Inhibitor_I29"/>
    <property type="match status" value="1"/>
</dbReference>
<evidence type="ECO:0000313" key="6">
    <source>
        <dbReference type="Proteomes" id="UP000663828"/>
    </source>
</evidence>
<dbReference type="InterPro" id="IPR039417">
    <property type="entry name" value="Peptidase_C1A_papain-like"/>
</dbReference>
<protein>
    <submittedName>
        <fullName evidence="4">Uncharacterized protein</fullName>
    </submittedName>
</protein>
<dbReference type="EMBL" id="CAJNOR010003910">
    <property type="protein sequence ID" value="CAF1458872.1"/>
    <property type="molecule type" value="Genomic_DNA"/>
</dbReference>
<dbReference type="OrthoDB" id="10253408at2759"/>
<dbReference type="InterPro" id="IPR038765">
    <property type="entry name" value="Papain-like_cys_pep_sf"/>
</dbReference>
<comment type="caution">
    <text evidence="4">The sequence shown here is derived from an EMBL/GenBank/DDBJ whole genome shotgun (WGS) entry which is preliminary data.</text>
</comment>
<dbReference type="SUPFAM" id="SSF54001">
    <property type="entry name" value="Cysteine proteinases"/>
    <property type="match status" value="1"/>
</dbReference>